<dbReference type="AlphaFoldDB" id="X6P7H8"/>
<sequence length="169" mass="19506">MLSRSQSEPISSGYADNRVNRDSVFNSTSNSNSNSTFTSHKYSNFNDVSYANYVWESLEEDGNFAPYDRDVAEQLEKIRVGDTMQFQKDKTAFTLEKLDNTMGLQTNTSTLKKQFFQRRDAEKDAFKLATATNSYIKISFDFFFFFGLTPFFFLSQKQTCEIMDQACTK</sequence>
<feature type="region of interest" description="Disordered" evidence="1">
    <location>
        <begin position="1"/>
        <end position="36"/>
    </location>
</feature>
<proteinExistence type="predicted"/>
<name>X6P7H8_RETFI</name>
<evidence type="ECO:0008006" key="4">
    <source>
        <dbReference type="Google" id="ProtNLM"/>
    </source>
</evidence>
<dbReference type="EMBL" id="ASPP01003277">
    <property type="protein sequence ID" value="ETO33592.1"/>
    <property type="molecule type" value="Genomic_DNA"/>
</dbReference>
<protein>
    <recommendedName>
        <fullName evidence="4">WWE domain-containing protein</fullName>
    </recommendedName>
</protein>
<gene>
    <name evidence="2" type="ORF">RFI_03508</name>
</gene>
<keyword evidence="3" id="KW-1185">Reference proteome</keyword>
<evidence type="ECO:0000313" key="2">
    <source>
        <dbReference type="EMBL" id="ETO33592.1"/>
    </source>
</evidence>
<accession>X6P7H8</accession>
<dbReference type="Proteomes" id="UP000023152">
    <property type="component" value="Unassembled WGS sequence"/>
</dbReference>
<feature type="compositionally biased region" description="Polar residues" evidence="1">
    <location>
        <begin position="1"/>
        <end position="10"/>
    </location>
</feature>
<evidence type="ECO:0000313" key="3">
    <source>
        <dbReference type="Proteomes" id="UP000023152"/>
    </source>
</evidence>
<feature type="compositionally biased region" description="Low complexity" evidence="1">
    <location>
        <begin position="25"/>
        <end position="36"/>
    </location>
</feature>
<comment type="caution">
    <text evidence="2">The sequence shown here is derived from an EMBL/GenBank/DDBJ whole genome shotgun (WGS) entry which is preliminary data.</text>
</comment>
<reference evidence="2 3" key="1">
    <citation type="journal article" date="2013" name="Curr. Biol.">
        <title>The Genome of the Foraminiferan Reticulomyxa filosa.</title>
        <authorList>
            <person name="Glockner G."/>
            <person name="Hulsmann N."/>
            <person name="Schleicher M."/>
            <person name="Noegel A.A."/>
            <person name="Eichinger L."/>
            <person name="Gallinger C."/>
            <person name="Pawlowski J."/>
            <person name="Sierra R."/>
            <person name="Euteneuer U."/>
            <person name="Pillet L."/>
            <person name="Moustafa A."/>
            <person name="Platzer M."/>
            <person name="Groth M."/>
            <person name="Szafranski K."/>
            <person name="Schliwa M."/>
        </authorList>
    </citation>
    <scope>NUCLEOTIDE SEQUENCE [LARGE SCALE GENOMIC DNA]</scope>
</reference>
<organism evidence="2 3">
    <name type="scientific">Reticulomyxa filosa</name>
    <dbReference type="NCBI Taxonomy" id="46433"/>
    <lineage>
        <taxon>Eukaryota</taxon>
        <taxon>Sar</taxon>
        <taxon>Rhizaria</taxon>
        <taxon>Retaria</taxon>
        <taxon>Foraminifera</taxon>
        <taxon>Monothalamids</taxon>
        <taxon>Reticulomyxidae</taxon>
        <taxon>Reticulomyxa</taxon>
    </lineage>
</organism>
<evidence type="ECO:0000256" key="1">
    <source>
        <dbReference type="SAM" id="MobiDB-lite"/>
    </source>
</evidence>